<evidence type="ECO:0000256" key="4">
    <source>
        <dbReference type="RuleBase" id="RU003560"/>
    </source>
</evidence>
<comment type="caution">
    <text evidence="5">The sequence shown here is derived from an EMBL/GenBank/DDBJ whole genome shotgun (WGS) entry which is preliminary data.</text>
</comment>
<evidence type="ECO:0000256" key="3">
    <source>
        <dbReference type="ARBA" id="ARBA00022898"/>
    </source>
</evidence>
<reference evidence="5" key="1">
    <citation type="submission" date="2022-04" db="EMBL/GenBank/DDBJ databases">
        <title>Carnegiea gigantea Genome sequencing and assembly v2.</title>
        <authorList>
            <person name="Copetti D."/>
            <person name="Sanderson M.J."/>
            <person name="Burquez A."/>
            <person name="Wojciechowski M.F."/>
        </authorList>
    </citation>
    <scope>NUCLEOTIDE SEQUENCE</scope>
    <source>
        <strain evidence="5">SGP5-SGP5p</strain>
        <tissue evidence="5">Aerial part</tissue>
    </source>
</reference>
<dbReference type="GO" id="GO:0009102">
    <property type="term" value="P:biotin biosynthetic process"/>
    <property type="evidence" value="ECO:0007669"/>
    <property type="project" value="TreeGrafter"/>
</dbReference>
<organism evidence="5 6">
    <name type="scientific">Carnegiea gigantea</name>
    <dbReference type="NCBI Taxonomy" id="171969"/>
    <lineage>
        <taxon>Eukaryota</taxon>
        <taxon>Viridiplantae</taxon>
        <taxon>Streptophyta</taxon>
        <taxon>Embryophyta</taxon>
        <taxon>Tracheophyta</taxon>
        <taxon>Spermatophyta</taxon>
        <taxon>Magnoliopsida</taxon>
        <taxon>eudicotyledons</taxon>
        <taxon>Gunneridae</taxon>
        <taxon>Pentapetalae</taxon>
        <taxon>Caryophyllales</taxon>
        <taxon>Cactineae</taxon>
        <taxon>Cactaceae</taxon>
        <taxon>Cactoideae</taxon>
        <taxon>Echinocereeae</taxon>
        <taxon>Carnegiea</taxon>
    </lineage>
</organism>
<proteinExistence type="inferred from homology"/>
<keyword evidence="2" id="KW-0808">Transferase</keyword>
<dbReference type="PANTHER" id="PTHR42684">
    <property type="entry name" value="ADENOSYLMETHIONINE-8-AMINO-7-OXONONANOATE AMINOTRANSFERASE"/>
    <property type="match status" value="1"/>
</dbReference>
<dbReference type="PANTHER" id="PTHR42684:SF3">
    <property type="entry name" value="ADENOSYLMETHIONINE-8-AMINO-7-OXONONANOATE AMINOTRANSFERASE"/>
    <property type="match status" value="1"/>
</dbReference>
<dbReference type="GO" id="GO:0004015">
    <property type="term" value="F:adenosylmethionine-8-amino-7-oxononanoate transaminase activity"/>
    <property type="evidence" value="ECO:0007669"/>
    <property type="project" value="TreeGrafter"/>
</dbReference>
<sequence length="414" mass="45261">MKHLIQFTLKAIQSSSNGKHAAISGSRASYLVRCLSADASAAESEQSFKGHGMLAPFTAGWQTTDSNPLVIEKAEGSYVYDVNGKKYLDSLAGLWSTALGGNEPRLVAAATKQLNTLPFYHSFWNRTTKVSLDLAKELLETFTATKMAKAFFVNSGSEANDTQVKLVWYYNNALGRPNKKKFIARSKSYHGSTVVAASLSGRLVSGETEEDFATRLANNLENLILKEGPETIAAFIAEPVMGAGGVIPPPATYFDKTVRIYLHSYLAQVQAVLKKYDILFIADEGSYAISDDVSLERSIVERVQNIAPKFQDGLKAFADSPIIGEIRGTGLILGTEFTDNKSPNDLFPSEWGIGAYFGKQCEKNGMLVRVAGDNIMICPPLIISEDEIDELISKYGKALKATEERVQELKAQKK</sequence>
<keyword evidence="6" id="KW-1185">Reference proteome</keyword>
<dbReference type="InterPro" id="IPR015424">
    <property type="entry name" value="PyrdxlP-dep_Trfase"/>
</dbReference>
<evidence type="ECO:0000256" key="1">
    <source>
        <dbReference type="ARBA" id="ARBA00022576"/>
    </source>
</evidence>
<dbReference type="InterPro" id="IPR005814">
    <property type="entry name" value="Aminotrans_3"/>
</dbReference>
<dbReference type="Gene3D" id="3.40.640.10">
    <property type="entry name" value="Type I PLP-dependent aspartate aminotransferase-like (Major domain)"/>
    <property type="match status" value="2"/>
</dbReference>
<evidence type="ECO:0000313" key="5">
    <source>
        <dbReference type="EMBL" id="KAJ8429119.1"/>
    </source>
</evidence>
<dbReference type="InterPro" id="IPR015422">
    <property type="entry name" value="PyrdxlP-dep_Trfase_small"/>
</dbReference>
<dbReference type="EMBL" id="JAKOGI010000931">
    <property type="protein sequence ID" value="KAJ8429119.1"/>
    <property type="molecule type" value="Genomic_DNA"/>
</dbReference>
<evidence type="ECO:0000313" key="6">
    <source>
        <dbReference type="Proteomes" id="UP001153076"/>
    </source>
</evidence>
<dbReference type="OrthoDB" id="425114at2759"/>
<evidence type="ECO:0000256" key="2">
    <source>
        <dbReference type="ARBA" id="ARBA00022679"/>
    </source>
</evidence>
<dbReference type="Pfam" id="PF00202">
    <property type="entry name" value="Aminotran_3"/>
    <property type="match status" value="2"/>
</dbReference>
<dbReference type="GO" id="GO:0009448">
    <property type="term" value="P:gamma-aminobutyric acid metabolic process"/>
    <property type="evidence" value="ECO:0007669"/>
    <property type="project" value="TreeGrafter"/>
</dbReference>
<keyword evidence="3 4" id="KW-0663">Pyridoxal phosphate</keyword>
<gene>
    <name evidence="5" type="ORF">Cgig2_016950</name>
</gene>
<dbReference type="Proteomes" id="UP001153076">
    <property type="component" value="Unassembled WGS sequence"/>
</dbReference>
<protein>
    <submittedName>
        <fullName evidence="5">Uncharacterized protein</fullName>
    </submittedName>
</protein>
<dbReference type="SUPFAM" id="SSF53383">
    <property type="entry name" value="PLP-dependent transferases"/>
    <property type="match status" value="1"/>
</dbReference>
<keyword evidence="1" id="KW-0032">Aminotransferase</keyword>
<dbReference type="Gene3D" id="3.90.1150.10">
    <property type="entry name" value="Aspartate Aminotransferase, domain 1"/>
    <property type="match status" value="2"/>
</dbReference>
<dbReference type="InterPro" id="IPR015421">
    <property type="entry name" value="PyrdxlP-dep_Trfase_major"/>
</dbReference>
<name>A0A9Q1Q508_9CARY</name>
<dbReference type="GO" id="GO:0030170">
    <property type="term" value="F:pyridoxal phosphate binding"/>
    <property type="evidence" value="ECO:0007669"/>
    <property type="project" value="InterPro"/>
</dbReference>
<dbReference type="CDD" id="cd00610">
    <property type="entry name" value="OAT_like"/>
    <property type="match status" value="1"/>
</dbReference>
<dbReference type="AlphaFoldDB" id="A0A9Q1Q508"/>
<comment type="similarity">
    <text evidence="4">Belongs to the class-III pyridoxal-phosphate-dependent aminotransferase family.</text>
</comment>
<accession>A0A9Q1Q508</accession>